<evidence type="ECO:0000259" key="4">
    <source>
        <dbReference type="Pfam" id="PF08450"/>
    </source>
</evidence>
<feature type="domain" description="SMP-30/Gluconolactonase/LRE-like region" evidence="4">
    <location>
        <begin position="13"/>
        <end position="251"/>
    </location>
</feature>
<dbReference type="GO" id="GO:0005509">
    <property type="term" value="F:calcium ion binding"/>
    <property type="evidence" value="ECO:0007669"/>
    <property type="project" value="TreeGrafter"/>
</dbReference>
<evidence type="ECO:0000256" key="3">
    <source>
        <dbReference type="PIRSR" id="PIRSR605511-2"/>
    </source>
</evidence>
<evidence type="ECO:0000313" key="5">
    <source>
        <dbReference type="EMBL" id="MDF0603107.1"/>
    </source>
</evidence>
<dbReference type="PANTHER" id="PTHR10907:SF47">
    <property type="entry name" value="REGUCALCIN"/>
    <property type="match status" value="1"/>
</dbReference>
<accession>A0AAE3NYM6</accession>
<feature type="binding site" evidence="3">
    <location>
        <position position="143"/>
    </location>
    <ligand>
        <name>a divalent metal cation</name>
        <dbReference type="ChEBI" id="CHEBI:60240"/>
    </ligand>
</feature>
<proteinExistence type="inferred from homology"/>
<dbReference type="InterPro" id="IPR013658">
    <property type="entry name" value="SGL"/>
</dbReference>
<dbReference type="InterPro" id="IPR011042">
    <property type="entry name" value="6-blade_b-propeller_TolB-like"/>
</dbReference>
<evidence type="ECO:0000256" key="2">
    <source>
        <dbReference type="PIRSR" id="PIRSR605511-1"/>
    </source>
</evidence>
<feature type="binding site" evidence="3">
    <location>
        <position position="96"/>
    </location>
    <ligand>
        <name>substrate</name>
    </ligand>
</feature>
<feature type="binding site" evidence="3">
    <location>
        <position position="193"/>
    </location>
    <ligand>
        <name>a divalent metal cation</name>
        <dbReference type="ChEBI" id="CHEBI:60240"/>
    </ligand>
</feature>
<feature type="binding site" evidence="3">
    <location>
        <position position="98"/>
    </location>
    <ligand>
        <name>substrate</name>
    </ligand>
</feature>
<dbReference type="EMBL" id="JARGYC010000075">
    <property type="protein sequence ID" value="MDF0603107.1"/>
    <property type="molecule type" value="Genomic_DNA"/>
</dbReference>
<dbReference type="AlphaFoldDB" id="A0AAE3NYM6"/>
<dbReference type="Proteomes" id="UP001220964">
    <property type="component" value="Unassembled WGS sequence"/>
</dbReference>
<evidence type="ECO:0000313" key="6">
    <source>
        <dbReference type="Proteomes" id="UP001220964"/>
    </source>
</evidence>
<comment type="similarity">
    <text evidence="1">Belongs to the SMP-30/CGR1 family.</text>
</comment>
<dbReference type="GO" id="GO:0019853">
    <property type="term" value="P:L-ascorbic acid biosynthetic process"/>
    <property type="evidence" value="ECO:0007669"/>
    <property type="project" value="TreeGrafter"/>
</dbReference>
<keyword evidence="3" id="KW-0479">Metal-binding</keyword>
<evidence type="ECO:0000256" key="1">
    <source>
        <dbReference type="ARBA" id="ARBA00008853"/>
    </source>
</evidence>
<dbReference type="PRINTS" id="PR01790">
    <property type="entry name" value="SMP30FAMILY"/>
</dbReference>
<gene>
    <name evidence="5" type="ORF">P1J78_20365</name>
</gene>
<comment type="caution">
    <text evidence="5">The sequence shown here is derived from an EMBL/GenBank/DDBJ whole genome shotgun (WGS) entry which is preliminary data.</text>
</comment>
<dbReference type="GO" id="GO:0004341">
    <property type="term" value="F:gluconolactonase activity"/>
    <property type="evidence" value="ECO:0007669"/>
    <property type="project" value="TreeGrafter"/>
</dbReference>
<keyword evidence="3" id="KW-0862">Zinc</keyword>
<dbReference type="PANTHER" id="PTHR10907">
    <property type="entry name" value="REGUCALCIN"/>
    <property type="match status" value="1"/>
</dbReference>
<dbReference type="InterPro" id="IPR005511">
    <property type="entry name" value="SMP-30"/>
</dbReference>
<comment type="cofactor">
    <cofactor evidence="3">
        <name>Zn(2+)</name>
        <dbReference type="ChEBI" id="CHEBI:29105"/>
    </cofactor>
    <text evidence="3">Binds 1 divalent metal cation per subunit.</text>
</comment>
<feature type="active site" description="Proton donor/acceptor" evidence="2">
    <location>
        <position position="193"/>
    </location>
</feature>
<sequence length="285" mass="31363">MSAEVFDNRRCELGEGPLWHPERQQLFWFDILSAQLMTQTDGAPRRWQFDELVSAAGWVDRSTLLIASETRLIRFDLDLGDETTVCHVECDDPARRSNDARADRQGGFWIGTMGKSAEDGAGIIYRYYKGELRQLVEGISIPNAICFSPDGTLAYYACSRAATVWRQPLDGEGWPKGDAEVFLDLSGDGHAPDGAVTDAEGNFWNAQWGSFRVAVYSPEGKFLRAHDVPAKHCSCPAFGGAELRTLYVTSALESLDPEEAARSENGMTYSIDAGAQGVAEPKVIL</sequence>
<dbReference type="Pfam" id="PF08450">
    <property type="entry name" value="SGL"/>
    <property type="match status" value="1"/>
</dbReference>
<reference evidence="5" key="1">
    <citation type="submission" date="2023-03" db="EMBL/GenBank/DDBJ databases">
        <title>Multiphase analysis and comparison of six strains from genera Psychromarinibacter, Lutimaribacter, and Maritimibacter, including a novel species: Psychromarinibacter sediminicola sp. nov.</title>
        <authorList>
            <person name="Wang Y.-H."/>
            <person name="Ye M.-Q."/>
            <person name="Du Z.-J."/>
        </authorList>
    </citation>
    <scope>NUCLEOTIDE SEQUENCE</scope>
    <source>
        <strain evidence="5">C21-152</strain>
    </source>
</reference>
<dbReference type="Gene3D" id="2.120.10.30">
    <property type="entry name" value="TolB, C-terminal domain"/>
    <property type="match status" value="1"/>
</dbReference>
<name>A0AAE3NYM6_9RHOB</name>
<feature type="binding site" evidence="3">
    <location>
        <position position="15"/>
    </location>
    <ligand>
        <name>a divalent metal cation</name>
        <dbReference type="ChEBI" id="CHEBI:60240"/>
    </ligand>
</feature>
<organism evidence="5 6">
    <name type="scientific">Psychromarinibacter sediminicola</name>
    <dbReference type="NCBI Taxonomy" id="3033385"/>
    <lineage>
        <taxon>Bacteria</taxon>
        <taxon>Pseudomonadati</taxon>
        <taxon>Pseudomonadota</taxon>
        <taxon>Alphaproteobacteria</taxon>
        <taxon>Rhodobacterales</taxon>
        <taxon>Paracoccaceae</taxon>
        <taxon>Psychromarinibacter</taxon>
    </lineage>
</organism>
<dbReference type="RefSeq" id="WP_275569231.1">
    <property type="nucleotide sequence ID" value="NZ_JARGYC010000075.1"/>
</dbReference>
<dbReference type="SUPFAM" id="SSF63829">
    <property type="entry name" value="Calcium-dependent phosphotriesterase"/>
    <property type="match status" value="1"/>
</dbReference>
<keyword evidence="6" id="KW-1185">Reference proteome</keyword>
<protein>
    <submittedName>
        <fullName evidence="5">SMP-30/gluconolactonase/LRE family protein</fullName>
    </submittedName>
</protein>